<organism evidence="4 5">
    <name type="scientific">Phytophthora ramorum</name>
    <name type="common">Sudden oak death agent</name>
    <dbReference type="NCBI Taxonomy" id="164328"/>
    <lineage>
        <taxon>Eukaryota</taxon>
        <taxon>Sar</taxon>
        <taxon>Stramenopiles</taxon>
        <taxon>Oomycota</taxon>
        <taxon>Peronosporomycetes</taxon>
        <taxon>Peronosporales</taxon>
        <taxon>Peronosporaceae</taxon>
        <taxon>Phytophthora</taxon>
    </lineage>
</organism>
<evidence type="ECO:0000313" key="4">
    <source>
        <dbReference type="EnsemblProtists" id="Phyra80819"/>
    </source>
</evidence>
<reference evidence="4" key="2">
    <citation type="submission" date="2015-06" db="UniProtKB">
        <authorList>
            <consortium name="EnsemblProtists"/>
        </authorList>
    </citation>
    <scope>IDENTIFICATION</scope>
    <source>
        <strain evidence="4">Pr102</strain>
    </source>
</reference>
<accession>H3GUC8</accession>
<evidence type="ECO:0000313" key="5">
    <source>
        <dbReference type="Proteomes" id="UP000005238"/>
    </source>
</evidence>
<feature type="signal peptide" evidence="2">
    <location>
        <begin position="1"/>
        <end position="23"/>
    </location>
</feature>
<dbReference type="VEuPathDB" id="FungiDB:KRP22_8585"/>
<feature type="chain" id="PRO_5003587808" description="EGF-like domain-containing protein" evidence="2">
    <location>
        <begin position="24"/>
        <end position="229"/>
    </location>
</feature>
<reference evidence="5" key="1">
    <citation type="journal article" date="2006" name="Science">
        <title>Phytophthora genome sequences uncover evolutionary origins and mechanisms of pathogenesis.</title>
        <authorList>
            <person name="Tyler B.M."/>
            <person name="Tripathy S."/>
            <person name="Zhang X."/>
            <person name="Dehal P."/>
            <person name="Jiang R.H."/>
            <person name="Aerts A."/>
            <person name="Arredondo F.D."/>
            <person name="Baxter L."/>
            <person name="Bensasson D."/>
            <person name="Beynon J.L."/>
            <person name="Chapman J."/>
            <person name="Damasceno C.M."/>
            <person name="Dorrance A.E."/>
            <person name="Dou D."/>
            <person name="Dickerman A.W."/>
            <person name="Dubchak I.L."/>
            <person name="Garbelotto M."/>
            <person name="Gijzen M."/>
            <person name="Gordon S.G."/>
            <person name="Govers F."/>
            <person name="Grunwald N.J."/>
            <person name="Huang W."/>
            <person name="Ivors K.L."/>
            <person name="Jones R.W."/>
            <person name="Kamoun S."/>
            <person name="Krampis K."/>
            <person name="Lamour K.H."/>
            <person name="Lee M.K."/>
            <person name="McDonald W.H."/>
            <person name="Medina M."/>
            <person name="Meijer H.J."/>
            <person name="Nordberg E.K."/>
            <person name="Maclean D.J."/>
            <person name="Ospina-Giraldo M.D."/>
            <person name="Morris P.F."/>
            <person name="Phuntumart V."/>
            <person name="Putnam N.H."/>
            <person name="Rash S."/>
            <person name="Rose J.K."/>
            <person name="Sakihama Y."/>
            <person name="Salamov A.A."/>
            <person name="Savidor A."/>
            <person name="Scheuring C.F."/>
            <person name="Smith B.M."/>
            <person name="Sobral B.W."/>
            <person name="Terry A."/>
            <person name="Torto-Alalibo T.A."/>
            <person name="Win J."/>
            <person name="Xu Z."/>
            <person name="Zhang H."/>
            <person name="Grigoriev I.V."/>
            <person name="Rokhsar D.S."/>
            <person name="Boore J.L."/>
        </authorList>
    </citation>
    <scope>NUCLEOTIDE SEQUENCE [LARGE SCALE GENOMIC DNA]</scope>
    <source>
        <strain evidence="5">Pr102</strain>
    </source>
</reference>
<dbReference type="PROSITE" id="PS50026">
    <property type="entry name" value="EGF_3"/>
    <property type="match status" value="1"/>
</dbReference>
<sequence length="229" mass="23927">MASRRHALILAVCTIAICPLTRAQLGVPTGNLCASLNNCNGHGRCDALTKTCECYQGYGASSDITDYRSPDCSLRSACQRSGCPNSCSGHGQCISMRDMAAEPSGFPLSPVTTYQGDVMGTTWDQDRIQGCLCDSSWPVGLGADESQLSQWFGPDCSRQHCPSGDDPMTSVVETNCQGVVADGGAGTGAADNLCHVDCANRGICDYSSGECSCFPGFYGSNCASLSPLV</sequence>
<evidence type="ECO:0000259" key="3">
    <source>
        <dbReference type="PROSITE" id="PS50026"/>
    </source>
</evidence>
<name>H3GUC8_PHYRM</name>
<dbReference type="eggNOG" id="ENOG502RY8D">
    <property type="taxonomic scope" value="Eukaryota"/>
</dbReference>
<dbReference type="HOGENOM" id="CLU_074962_0_0_1"/>
<dbReference type="AlphaFoldDB" id="H3GUC8"/>
<proteinExistence type="predicted"/>
<dbReference type="PROSITE" id="PS00022">
    <property type="entry name" value="EGF_1"/>
    <property type="match status" value="1"/>
</dbReference>
<dbReference type="SMART" id="SM00181">
    <property type="entry name" value="EGF"/>
    <property type="match status" value="2"/>
</dbReference>
<feature type="domain" description="EGF-like" evidence="3">
    <location>
        <begin position="190"/>
        <end position="223"/>
    </location>
</feature>
<comment type="caution">
    <text evidence="1">Lacks conserved residue(s) required for the propagation of feature annotation.</text>
</comment>
<dbReference type="InterPro" id="IPR000742">
    <property type="entry name" value="EGF"/>
</dbReference>
<protein>
    <recommendedName>
        <fullName evidence="3">EGF-like domain-containing protein</fullName>
    </recommendedName>
</protein>
<feature type="disulfide bond" evidence="1">
    <location>
        <begin position="194"/>
        <end position="204"/>
    </location>
</feature>
<keyword evidence="2" id="KW-0732">Signal</keyword>
<keyword evidence="5" id="KW-1185">Reference proteome</keyword>
<dbReference type="EMBL" id="DS566050">
    <property type="status" value="NOT_ANNOTATED_CDS"/>
    <property type="molecule type" value="Genomic_DNA"/>
</dbReference>
<dbReference type="EnsemblProtists" id="Phyra80819">
    <property type="protein sequence ID" value="Phyra80819"/>
    <property type="gene ID" value="Phyra80819"/>
</dbReference>
<dbReference type="InParanoid" id="H3GUC8"/>
<dbReference type="Pfam" id="PF23106">
    <property type="entry name" value="EGF_Teneurin"/>
    <property type="match status" value="1"/>
</dbReference>
<keyword evidence="1" id="KW-0245">EGF-like domain</keyword>
<evidence type="ECO:0000256" key="1">
    <source>
        <dbReference type="PROSITE-ProRule" id="PRU00076"/>
    </source>
</evidence>
<feature type="disulfide bond" evidence="1">
    <location>
        <begin position="213"/>
        <end position="222"/>
    </location>
</feature>
<dbReference type="VEuPathDB" id="FungiDB:KRP23_11495"/>
<dbReference type="Proteomes" id="UP000005238">
    <property type="component" value="Unassembled WGS sequence"/>
</dbReference>
<dbReference type="OMA" id="AHGRCDA"/>
<keyword evidence="1" id="KW-1015">Disulfide bond</keyword>
<dbReference type="PROSITE" id="PS01186">
    <property type="entry name" value="EGF_2"/>
    <property type="match status" value="1"/>
</dbReference>
<evidence type="ECO:0000256" key="2">
    <source>
        <dbReference type="SAM" id="SignalP"/>
    </source>
</evidence>